<protein>
    <submittedName>
        <fullName evidence="1">Uncharacterized protein</fullName>
    </submittedName>
</protein>
<evidence type="ECO:0000313" key="1">
    <source>
        <dbReference type="EMBL" id="GMH01053.1"/>
    </source>
</evidence>
<comment type="caution">
    <text evidence="1">The sequence shown here is derived from an EMBL/GenBank/DDBJ whole genome shotgun (WGS) entry which is preliminary data.</text>
</comment>
<proteinExistence type="predicted"/>
<dbReference type="AlphaFoldDB" id="A0AAD3RYJ0"/>
<reference evidence="1" key="1">
    <citation type="submission" date="2023-05" db="EMBL/GenBank/DDBJ databases">
        <title>Nepenthes gracilis genome sequencing.</title>
        <authorList>
            <person name="Fukushima K."/>
        </authorList>
    </citation>
    <scope>NUCLEOTIDE SEQUENCE</scope>
    <source>
        <strain evidence="1">SING2019-196</strain>
    </source>
</reference>
<dbReference type="EMBL" id="BSYO01000002">
    <property type="protein sequence ID" value="GMH01053.1"/>
    <property type="molecule type" value="Genomic_DNA"/>
</dbReference>
<dbReference type="Proteomes" id="UP001279734">
    <property type="component" value="Unassembled WGS sequence"/>
</dbReference>
<keyword evidence="2" id="KW-1185">Reference proteome</keyword>
<gene>
    <name evidence="1" type="ORF">Nepgr_002892</name>
</gene>
<name>A0AAD3RYJ0_NEPGR</name>
<organism evidence="1 2">
    <name type="scientific">Nepenthes gracilis</name>
    <name type="common">Slender pitcher plant</name>
    <dbReference type="NCBI Taxonomy" id="150966"/>
    <lineage>
        <taxon>Eukaryota</taxon>
        <taxon>Viridiplantae</taxon>
        <taxon>Streptophyta</taxon>
        <taxon>Embryophyta</taxon>
        <taxon>Tracheophyta</taxon>
        <taxon>Spermatophyta</taxon>
        <taxon>Magnoliopsida</taxon>
        <taxon>eudicotyledons</taxon>
        <taxon>Gunneridae</taxon>
        <taxon>Pentapetalae</taxon>
        <taxon>Caryophyllales</taxon>
        <taxon>Nepenthaceae</taxon>
        <taxon>Nepenthes</taxon>
    </lineage>
</organism>
<evidence type="ECO:0000313" key="2">
    <source>
        <dbReference type="Proteomes" id="UP001279734"/>
    </source>
</evidence>
<sequence length="83" mass="9200">MILQDRKVSLVELSRPSPTLPEILGGIGNSIIEVDAKLKELVQELAFSQGIQARMDGILFERLEEASYVNPISTLLRDYLGSL</sequence>
<accession>A0AAD3RYJ0</accession>